<proteinExistence type="predicted"/>
<dbReference type="PIRSF" id="PIRSF002741">
    <property type="entry name" value="MppA"/>
    <property type="match status" value="1"/>
</dbReference>
<dbReference type="GO" id="GO:0042597">
    <property type="term" value="C:periplasmic space"/>
    <property type="evidence" value="ECO:0007669"/>
    <property type="project" value="UniProtKB-ARBA"/>
</dbReference>
<feature type="region of interest" description="Disordered" evidence="1">
    <location>
        <begin position="24"/>
        <end position="62"/>
    </location>
</feature>
<dbReference type="PANTHER" id="PTHR30290:SF83">
    <property type="entry name" value="ABC TRANSPORTER SUBSTRATE-BINDING PROTEIN"/>
    <property type="match status" value="1"/>
</dbReference>
<dbReference type="Gene3D" id="3.90.76.10">
    <property type="entry name" value="Dipeptide-binding Protein, Domain 1"/>
    <property type="match status" value="1"/>
</dbReference>
<dbReference type="InterPro" id="IPR030678">
    <property type="entry name" value="Peptide/Ni-bd"/>
</dbReference>
<dbReference type="InterPro" id="IPR039424">
    <property type="entry name" value="SBP_5"/>
</dbReference>
<accession>A0A6B3BTC1</accession>
<dbReference type="Pfam" id="PF00496">
    <property type="entry name" value="SBP_bac_5"/>
    <property type="match status" value="1"/>
</dbReference>
<evidence type="ECO:0000313" key="4">
    <source>
        <dbReference type="EMBL" id="NEC87542.1"/>
    </source>
</evidence>
<dbReference type="Gene3D" id="3.40.190.10">
    <property type="entry name" value="Periplasmic binding protein-like II"/>
    <property type="match status" value="1"/>
</dbReference>
<dbReference type="GO" id="GO:0015833">
    <property type="term" value="P:peptide transport"/>
    <property type="evidence" value="ECO:0007669"/>
    <property type="project" value="TreeGrafter"/>
</dbReference>
<dbReference type="RefSeq" id="WP_164315673.1">
    <property type="nucleotide sequence ID" value="NZ_JAAGLU010000013.1"/>
</dbReference>
<protein>
    <submittedName>
        <fullName evidence="4">ABC transporter substrate-binding protein</fullName>
    </submittedName>
</protein>
<evidence type="ECO:0000256" key="2">
    <source>
        <dbReference type="SAM" id="SignalP"/>
    </source>
</evidence>
<feature type="domain" description="Solute-binding protein family 5" evidence="3">
    <location>
        <begin position="89"/>
        <end position="464"/>
    </location>
</feature>
<gene>
    <name evidence="4" type="ORF">G3I71_17285</name>
</gene>
<dbReference type="EMBL" id="JAAGLU010000013">
    <property type="protein sequence ID" value="NEC87542.1"/>
    <property type="molecule type" value="Genomic_DNA"/>
</dbReference>
<reference evidence="4" key="1">
    <citation type="submission" date="2020-01" db="EMBL/GenBank/DDBJ databases">
        <title>Insect and environment-associated Actinomycetes.</title>
        <authorList>
            <person name="Currrie C."/>
            <person name="Chevrette M."/>
            <person name="Carlson C."/>
            <person name="Stubbendieck R."/>
            <person name="Wendt-Pienkowski E."/>
        </authorList>
    </citation>
    <scope>NUCLEOTIDE SEQUENCE</scope>
    <source>
        <strain evidence="4">SID12501</strain>
    </source>
</reference>
<dbReference type="Gene3D" id="3.10.105.10">
    <property type="entry name" value="Dipeptide-binding Protein, Domain 3"/>
    <property type="match status" value="1"/>
</dbReference>
<dbReference type="PANTHER" id="PTHR30290">
    <property type="entry name" value="PERIPLASMIC BINDING COMPONENT OF ABC TRANSPORTER"/>
    <property type="match status" value="1"/>
</dbReference>
<dbReference type="SUPFAM" id="SSF53850">
    <property type="entry name" value="Periplasmic binding protein-like II"/>
    <property type="match status" value="1"/>
</dbReference>
<dbReference type="AlphaFoldDB" id="A0A6B3BTC1"/>
<dbReference type="InterPro" id="IPR000914">
    <property type="entry name" value="SBP_5_dom"/>
</dbReference>
<name>A0A6B3BTC1_9ACTN</name>
<dbReference type="CDD" id="cd00995">
    <property type="entry name" value="PBP2_NikA_DppA_OppA_like"/>
    <property type="match status" value="1"/>
</dbReference>
<dbReference type="GO" id="GO:0043190">
    <property type="term" value="C:ATP-binding cassette (ABC) transporter complex"/>
    <property type="evidence" value="ECO:0007669"/>
    <property type="project" value="InterPro"/>
</dbReference>
<feature type="chain" id="PRO_5038444950" evidence="2">
    <location>
        <begin position="23"/>
        <end position="545"/>
    </location>
</feature>
<comment type="caution">
    <text evidence="4">The sequence shown here is derived from an EMBL/GenBank/DDBJ whole genome shotgun (WGS) entry which is preliminary data.</text>
</comment>
<evidence type="ECO:0000256" key="1">
    <source>
        <dbReference type="SAM" id="MobiDB-lite"/>
    </source>
</evidence>
<sequence length="545" mass="58493">MRGARSAKWVAIAAVVALSATACGGGSDSNGDSDSGSKSAIDPNGTFTVESGEPENPLQPANTMESYGSIVINSLFTGLVDYDSSGKIVYMNAESVDTKDSKTFTVKLKSGWKFHDGTPVTAESYVKAWNWAAAPANKQTNSFWFSDIKGYDAVAPETGTPKTKELSGLKVVDDSTFTIELTKAIPYFVYKLGYQVFSPLPESFYADPAAAGQKPIGNGPYKFVSWDHKKAITVAKNADYKGSNAAKNGGVVFKNYSTPETAYEDLKSGNLDVITQIAPKDLPVYKQDLGDRAVDQAYSAIQSIAPAFYSKQFKDINPKVIEGLSRAIDRDTITKTVLQGTREPATGWVAKGVLGYEPDAAGDATKYDPAAAKALIKEGGGVPGNAITIQFNADGGHKEWVEAVCNSITNATGVKCSGDSKADFQADLQARKAKEVKSLYRSGWVLDFPMNANFIRDLYGTKSDGNQSGFSNKTLDAEIAAADGAATLDESVKKYQEIEKQLPNYMPSIPLWYYKVNAGYSEKVSGVQFGQDGDPILTGVQVKKK</sequence>
<keyword evidence="2" id="KW-0732">Signal</keyword>
<organism evidence="4">
    <name type="scientific">Streptomyces sp. SID12501</name>
    <dbReference type="NCBI Taxonomy" id="2706042"/>
    <lineage>
        <taxon>Bacteria</taxon>
        <taxon>Bacillati</taxon>
        <taxon>Actinomycetota</taxon>
        <taxon>Actinomycetes</taxon>
        <taxon>Kitasatosporales</taxon>
        <taxon>Streptomycetaceae</taxon>
        <taxon>Streptomyces</taxon>
    </lineage>
</organism>
<evidence type="ECO:0000259" key="3">
    <source>
        <dbReference type="Pfam" id="PF00496"/>
    </source>
</evidence>
<dbReference type="GO" id="GO:1904680">
    <property type="term" value="F:peptide transmembrane transporter activity"/>
    <property type="evidence" value="ECO:0007669"/>
    <property type="project" value="TreeGrafter"/>
</dbReference>
<feature type="signal peptide" evidence="2">
    <location>
        <begin position="1"/>
        <end position="22"/>
    </location>
</feature>
<dbReference type="PROSITE" id="PS51257">
    <property type="entry name" value="PROKAR_LIPOPROTEIN"/>
    <property type="match status" value="1"/>
</dbReference>